<reference evidence="2" key="1">
    <citation type="journal article" date="2023" name="Hortic. Res.">
        <title>A chromosome-level phased genome enabling allele-level studies in sweet orange: a case study on citrus Huanglongbing tolerance.</title>
        <authorList>
            <person name="Wu B."/>
            <person name="Yu Q."/>
            <person name="Deng Z."/>
            <person name="Duan Y."/>
            <person name="Luo F."/>
            <person name="Gmitter F. Jr."/>
        </authorList>
    </citation>
    <scope>NUCLEOTIDE SEQUENCE [LARGE SCALE GENOMIC DNA]</scope>
    <source>
        <strain evidence="2">cv. Valencia</strain>
    </source>
</reference>
<proteinExistence type="predicted"/>
<dbReference type="Proteomes" id="UP000829398">
    <property type="component" value="Chromosome 7"/>
</dbReference>
<keyword evidence="2" id="KW-1185">Reference proteome</keyword>
<organism evidence="1 2">
    <name type="scientific">Citrus sinensis</name>
    <name type="common">Sweet orange</name>
    <name type="synonym">Citrus aurantium var. sinensis</name>
    <dbReference type="NCBI Taxonomy" id="2711"/>
    <lineage>
        <taxon>Eukaryota</taxon>
        <taxon>Viridiplantae</taxon>
        <taxon>Streptophyta</taxon>
        <taxon>Embryophyta</taxon>
        <taxon>Tracheophyta</taxon>
        <taxon>Spermatophyta</taxon>
        <taxon>Magnoliopsida</taxon>
        <taxon>eudicotyledons</taxon>
        <taxon>Gunneridae</taxon>
        <taxon>Pentapetalae</taxon>
        <taxon>rosids</taxon>
        <taxon>malvids</taxon>
        <taxon>Sapindales</taxon>
        <taxon>Rutaceae</taxon>
        <taxon>Aurantioideae</taxon>
        <taxon>Citrus</taxon>
    </lineage>
</organism>
<accession>A0ACB8JJ95</accession>
<comment type="caution">
    <text evidence="1">The sequence shown here is derived from an EMBL/GenBank/DDBJ whole genome shotgun (WGS) entry which is preliminary data.</text>
</comment>
<evidence type="ECO:0000313" key="1">
    <source>
        <dbReference type="EMBL" id="KAH9717779.1"/>
    </source>
</evidence>
<dbReference type="EMBL" id="CM039176">
    <property type="protein sequence ID" value="KAH9717779.1"/>
    <property type="molecule type" value="Genomic_DNA"/>
</dbReference>
<evidence type="ECO:0000313" key="2">
    <source>
        <dbReference type="Proteomes" id="UP000829398"/>
    </source>
</evidence>
<sequence>MLNSISISSLAISLWCISLFLLNSHSCFADSNETDRLALLAIKSQLQDPLGVTKSWNNSINLCQWTGVTCGHRHQRVTELDLESQNIGGFLSPYIGNLSFLRVINLANNRFHGQIPKEVGRLFRLETIVLSNNSFSGKIPTNLSRCFNLIDFWVHTNNLVGEIQAIIGNWLKLERLSLYDNQLTGQLRPSIGNLSALQTFDIAGNKLDGRIPDSLGQLRNLNYLGTSENDFSGMLPLSVCNISSLDEAYLFKNRFKGSLPVCLGFNLPKLTVLVVAQNNLTGFLPQSLSNASKLEWLELNENHFSGQVRINFYSLPNLSKLYLGRNNLGTRTSTDLDFITLLTNCSKLVKLGLVFNRFGGALPHSIANLSTTMTLIAMAGNQISGTIPPEIRNLFNLNGLGLEYNQLTGTIPPAIGELRNLQYLGLVGNNIRGIIPDSIGNLTLLNILQLGFNKLQGSIPSYLGKCQNLMQFSAPNNQLNGTLPPQIFGITTLSKLLDLSENHLSGSIPLEVGNLKSLVQLDISRNHFSNEIPVTLSACTTLQYLLMQGNSFNGSIPQSLNALKSIKELDLSCNNLSGQIPIHLEDLPFLEYLNLSYNHFEGEVPKKGVFSNETRISLTGNEQLCGGLGELHLPACHSVGRRKETITLLKVVIPVIGLVLILLMCFIVVYTRRTKLAHKLSSALLMEQQFPIVSYAELSKATKEFSSSNRIGKGSFGFVYKGNLGEGGMSVAVKVMNLDKKGATKSFVAECEALRNIRHRNLIKIITICSSIDIKGADFKAIVYEYMQCGSLEDWLHPTNDKLEVGKLNLIQRLNIVIEVASVIEYLHNHCQPPIVHGDLKPSNVLLDHDMVAHVSDFGLARFLSHHPFLVAPEGQSSSIGMKGTIGYIGPEYGMGGDLSMTGDVYSFGILLLEMFTRRRPTDNMFNDGLTLHGYAKMALPKKVMGIVDPSLLMEARGPSSTRSHENEIIRIEECLVAVVRTGVACSMESPSERMQMTEVVTKLSAVREIFIGNKV</sequence>
<gene>
    <name evidence="1" type="ORF">KPL71_021961</name>
</gene>
<protein>
    <submittedName>
        <fullName evidence="1">Receptor-like protein kinase</fullName>
    </submittedName>
</protein>
<name>A0ACB8JJ95_CITSI</name>